<dbReference type="Proteomes" id="UP001642484">
    <property type="component" value="Unassembled WGS sequence"/>
</dbReference>
<name>A0ABP0K5E5_9DINO</name>
<feature type="compositionally biased region" description="Polar residues" evidence="1">
    <location>
        <begin position="31"/>
        <end position="45"/>
    </location>
</feature>
<organism evidence="2 3">
    <name type="scientific">Durusdinium trenchii</name>
    <dbReference type="NCBI Taxonomy" id="1381693"/>
    <lineage>
        <taxon>Eukaryota</taxon>
        <taxon>Sar</taxon>
        <taxon>Alveolata</taxon>
        <taxon>Dinophyceae</taxon>
        <taxon>Suessiales</taxon>
        <taxon>Symbiodiniaceae</taxon>
        <taxon>Durusdinium</taxon>
    </lineage>
</organism>
<accession>A0ABP0K5E5</accession>
<evidence type="ECO:0000313" key="2">
    <source>
        <dbReference type="EMBL" id="CAK9021829.1"/>
    </source>
</evidence>
<feature type="region of interest" description="Disordered" evidence="1">
    <location>
        <begin position="25"/>
        <end position="51"/>
    </location>
</feature>
<protein>
    <submittedName>
        <fullName evidence="2">Uncharacterized protein</fullName>
    </submittedName>
</protein>
<feature type="non-terminal residue" evidence="2">
    <location>
        <position position="189"/>
    </location>
</feature>
<reference evidence="2 3" key="1">
    <citation type="submission" date="2024-02" db="EMBL/GenBank/DDBJ databases">
        <authorList>
            <person name="Chen Y."/>
            <person name="Shah S."/>
            <person name="Dougan E. K."/>
            <person name="Thang M."/>
            <person name="Chan C."/>
        </authorList>
    </citation>
    <scope>NUCLEOTIDE SEQUENCE [LARGE SCALE GENOMIC DNA]</scope>
</reference>
<proteinExistence type="predicted"/>
<keyword evidence="3" id="KW-1185">Reference proteome</keyword>
<dbReference type="EMBL" id="CAXAMN010007519">
    <property type="protein sequence ID" value="CAK9021829.1"/>
    <property type="molecule type" value="Genomic_DNA"/>
</dbReference>
<evidence type="ECO:0000313" key="3">
    <source>
        <dbReference type="Proteomes" id="UP001642484"/>
    </source>
</evidence>
<gene>
    <name evidence="2" type="ORF">CCMP2556_LOCUS14584</name>
</gene>
<evidence type="ECO:0000256" key="1">
    <source>
        <dbReference type="SAM" id="MobiDB-lite"/>
    </source>
</evidence>
<sequence length="189" mass="20943">MYQNFSKEELKQLVRALNESGELEQLLHEASASTSTDTAQGSMNDSSKRRLTSSVVSAKEELDQFEVIALTQSVTPTPKKMSQAPVLPRQVGYSSHAGTEIRLPEGLQSLKQWGSTICELPNVAKRDMTYDMMVTEADSCKEMRDYLTWVTNSGVKSSKMDDIRAYLKAVQYSPGISKFGVTYPGSKEA</sequence>
<comment type="caution">
    <text evidence="2">The sequence shown here is derived from an EMBL/GenBank/DDBJ whole genome shotgun (WGS) entry which is preliminary data.</text>
</comment>